<evidence type="ECO:0000313" key="2">
    <source>
        <dbReference type="Proteomes" id="UP000789702"/>
    </source>
</evidence>
<feature type="non-terminal residue" evidence="1">
    <location>
        <position position="1"/>
    </location>
</feature>
<evidence type="ECO:0000313" key="1">
    <source>
        <dbReference type="EMBL" id="CAG8699705.1"/>
    </source>
</evidence>
<keyword evidence="2" id="KW-1185">Reference proteome</keyword>
<name>A0ACA9PDA3_9GLOM</name>
<proteinExistence type="predicted"/>
<gene>
    <name evidence="1" type="ORF">DHETER_LOCUS11690</name>
</gene>
<dbReference type="Proteomes" id="UP000789702">
    <property type="component" value="Unassembled WGS sequence"/>
</dbReference>
<reference evidence="1" key="1">
    <citation type="submission" date="2021-06" db="EMBL/GenBank/DDBJ databases">
        <authorList>
            <person name="Kallberg Y."/>
            <person name="Tangrot J."/>
            <person name="Rosling A."/>
        </authorList>
    </citation>
    <scope>NUCLEOTIDE SEQUENCE</scope>
    <source>
        <strain evidence="1">IL203A</strain>
    </source>
</reference>
<protein>
    <submittedName>
        <fullName evidence="1">7372_t:CDS:1</fullName>
    </submittedName>
</protein>
<accession>A0ACA9PDA3</accession>
<organism evidence="1 2">
    <name type="scientific">Dentiscutata heterogama</name>
    <dbReference type="NCBI Taxonomy" id="1316150"/>
    <lineage>
        <taxon>Eukaryota</taxon>
        <taxon>Fungi</taxon>
        <taxon>Fungi incertae sedis</taxon>
        <taxon>Mucoromycota</taxon>
        <taxon>Glomeromycotina</taxon>
        <taxon>Glomeromycetes</taxon>
        <taxon>Diversisporales</taxon>
        <taxon>Gigasporaceae</taxon>
        <taxon>Dentiscutata</taxon>
    </lineage>
</organism>
<sequence length="175" mass="20156">SSSDELIDVKKGEISILKSEEANNVITKLMQTVPEMNKHININDDSMSNTFGSDSDFKIFRSDSEVKTVKSHNIISLEYLNNTIKQLEKKKSRHSHERIEASIIVAEAARKGVYHARCIHAWAINYIKNSEFSISRQGKHPKTWSFLWDDDVLIQIKSFLQSNKWNVNLDELAKH</sequence>
<dbReference type="EMBL" id="CAJVPU010026382">
    <property type="protein sequence ID" value="CAG8699705.1"/>
    <property type="molecule type" value="Genomic_DNA"/>
</dbReference>
<feature type="non-terminal residue" evidence="1">
    <location>
        <position position="175"/>
    </location>
</feature>
<comment type="caution">
    <text evidence="1">The sequence shown here is derived from an EMBL/GenBank/DDBJ whole genome shotgun (WGS) entry which is preliminary data.</text>
</comment>